<evidence type="ECO:0000313" key="4">
    <source>
        <dbReference type="EMBL" id="CAA9481197.1"/>
    </source>
</evidence>
<dbReference type="PANTHER" id="PTHR21666">
    <property type="entry name" value="PEPTIDASE-RELATED"/>
    <property type="match status" value="1"/>
</dbReference>
<dbReference type="InterPro" id="IPR011055">
    <property type="entry name" value="Dup_hybrid_motif"/>
</dbReference>
<evidence type="ECO:0000256" key="2">
    <source>
        <dbReference type="SAM" id="Phobius"/>
    </source>
</evidence>
<reference evidence="4" key="1">
    <citation type="submission" date="2020-02" db="EMBL/GenBank/DDBJ databases">
        <authorList>
            <person name="Meier V. D."/>
        </authorList>
    </citation>
    <scope>NUCLEOTIDE SEQUENCE</scope>
    <source>
        <strain evidence="4">AVDCRST_MAG17</strain>
    </source>
</reference>
<evidence type="ECO:0000259" key="3">
    <source>
        <dbReference type="Pfam" id="PF01551"/>
    </source>
</evidence>
<keyword evidence="2" id="KW-1133">Transmembrane helix</keyword>
<feature type="compositionally biased region" description="Basic and acidic residues" evidence="1">
    <location>
        <begin position="108"/>
        <end position="119"/>
    </location>
</feature>
<protein>
    <recommendedName>
        <fullName evidence="3">M23ase beta-sheet core domain-containing protein</fullName>
    </recommendedName>
</protein>
<feature type="region of interest" description="Disordered" evidence="1">
    <location>
        <begin position="49"/>
        <end position="119"/>
    </location>
</feature>
<dbReference type="EMBL" id="CADCVV010000011">
    <property type="protein sequence ID" value="CAA9481197.1"/>
    <property type="molecule type" value="Genomic_DNA"/>
</dbReference>
<gene>
    <name evidence="4" type="ORF">AVDCRST_MAG17-176</name>
</gene>
<dbReference type="Gene3D" id="2.70.70.10">
    <property type="entry name" value="Glucose Permease (Domain IIA)"/>
    <property type="match status" value="1"/>
</dbReference>
<dbReference type="Pfam" id="PF01551">
    <property type="entry name" value="Peptidase_M23"/>
    <property type="match status" value="1"/>
</dbReference>
<dbReference type="GO" id="GO:0004222">
    <property type="term" value="F:metalloendopeptidase activity"/>
    <property type="evidence" value="ECO:0007669"/>
    <property type="project" value="TreeGrafter"/>
</dbReference>
<dbReference type="InterPro" id="IPR016047">
    <property type="entry name" value="M23ase_b-sheet_dom"/>
</dbReference>
<evidence type="ECO:0000256" key="1">
    <source>
        <dbReference type="SAM" id="MobiDB-lite"/>
    </source>
</evidence>
<name>A0A6J4RSP6_9ACTN</name>
<feature type="compositionally biased region" description="Basic and acidic residues" evidence="1">
    <location>
        <begin position="76"/>
        <end position="100"/>
    </location>
</feature>
<dbReference type="InterPro" id="IPR050570">
    <property type="entry name" value="Cell_wall_metabolism_enzyme"/>
</dbReference>
<feature type="transmembrane region" description="Helical" evidence="2">
    <location>
        <begin position="21"/>
        <end position="45"/>
    </location>
</feature>
<organism evidence="4">
    <name type="scientific">uncultured Solirubrobacterales bacterium</name>
    <dbReference type="NCBI Taxonomy" id="768556"/>
    <lineage>
        <taxon>Bacteria</taxon>
        <taxon>Bacillati</taxon>
        <taxon>Actinomycetota</taxon>
        <taxon>Thermoleophilia</taxon>
        <taxon>Solirubrobacterales</taxon>
        <taxon>environmental samples</taxon>
    </lineage>
</organism>
<keyword evidence="2" id="KW-0472">Membrane</keyword>
<keyword evidence="2" id="KW-0812">Transmembrane</keyword>
<feature type="domain" description="M23ase beta-sheet core" evidence="3">
    <location>
        <begin position="172"/>
        <end position="266"/>
    </location>
</feature>
<dbReference type="AlphaFoldDB" id="A0A6J4RSP6"/>
<dbReference type="CDD" id="cd12797">
    <property type="entry name" value="M23_peptidase"/>
    <property type="match status" value="1"/>
</dbReference>
<proteinExistence type="predicted"/>
<dbReference type="SUPFAM" id="SSF51261">
    <property type="entry name" value="Duplicated hybrid motif"/>
    <property type="match status" value="1"/>
</dbReference>
<sequence length="270" mass="28448">MGDPRTKAAWKRIRPGRVGARGLRIGAVSGLVLIVLLGGATALWLSTRASEPDRAASTRSGALNPPVRLDALPRPQAREQPRRQNGSGREERTEARRPQTERATGSADGDRASRAAAAKAEKRREIAALAAEDAELEAALSGDRGPGSGTGEVVSPALGEVIARFGRVLGSRHAGIDIDVPTGTPVNAADSGRVALSGKFGGYGNLVCIQHTGTLSTCYAHLSRLRVDEGDSVDFGEVIAVSGCTGRCYEPHLHFEVRDRGEAVDPKDYL</sequence>
<dbReference type="PANTHER" id="PTHR21666:SF270">
    <property type="entry name" value="MUREIN HYDROLASE ACTIVATOR ENVC"/>
    <property type="match status" value="1"/>
</dbReference>
<accession>A0A6J4RSP6</accession>